<evidence type="ECO:0000313" key="1">
    <source>
        <dbReference type="EMBL" id="MBX28754.1"/>
    </source>
</evidence>
<organism evidence="1">
    <name type="scientific">Rhizophora mucronata</name>
    <name type="common">Asiatic mangrove</name>
    <dbReference type="NCBI Taxonomy" id="61149"/>
    <lineage>
        <taxon>Eukaryota</taxon>
        <taxon>Viridiplantae</taxon>
        <taxon>Streptophyta</taxon>
        <taxon>Embryophyta</taxon>
        <taxon>Tracheophyta</taxon>
        <taxon>Spermatophyta</taxon>
        <taxon>Magnoliopsida</taxon>
        <taxon>eudicotyledons</taxon>
        <taxon>Gunneridae</taxon>
        <taxon>Pentapetalae</taxon>
        <taxon>rosids</taxon>
        <taxon>fabids</taxon>
        <taxon>Malpighiales</taxon>
        <taxon>Rhizophoraceae</taxon>
        <taxon>Rhizophora</taxon>
    </lineage>
</organism>
<dbReference type="AlphaFoldDB" id="A0A2P2MEZ4"/>
<proteinExistence type="predicted"/>
<name>A0A2P2MEZ4_RHIMU</name>
<sequence length="35" mass="4212">MLYVQCMFSVLQRTYLVIHLLHSNLLMQLNQSYNP</sequence>
<accession>A0A2P2MEZ4</accession>
<dbReference type="EMBL" id="GGEC01048270">
    <property type="protein sequence ID" value="MBX28754.1"/>
    <property type="molecule type" value="Transcribed_RNA"/>
</dbReference>
<protein>
    <submittedName>
        <fullName evidence="1">Uncharacterized protein</fullName>
    </submittedName>
</protein>
<reference evidence="1" key="1">
    <citation type="submission" date="2018-02" db="EMBL/GenBank/DDBJ databases">
        <title>Rhizophora mucronata_Transcriptome.</title>
        <authorList>
            <person name="Meera S.P."/>
            <person name="Sreeshan A."/>
            <person name="Augustine A."/>
        </authorList>
    </citation>
    <scope>NUCLEOTIDE SEQUENCE</scope>
    <source>
        <tissue evidence="1">Leaf</tissue>
    </source>
</reference>